<evidence type="ECO:0000256" key="1">
    <source>
        <dbReference type="ARBA" id="ARBA00022737"/>
    </source>
</evidence>
<reference evidence="3" key="1">
    <citation type="submission" date="2021-03" db="EMBL/GenBank/DDBJ databases">
        <title>Evolutionary innovations through gain and loss of genes in the ectomycorrhizal Boletales.</title>
        <authorList>
            <person name="Wu G."/>
            <person name="Miyauchi S."/>
            <person name="Morin E."/>
            <person name="Yang Z.-L."/>
            <person name="Xu J."/>
            <person name="Martin F.M."/>
        </authorList>
    </citation>
    <scope>NUCLEOTIDE SEQUENCE</scope>
    <source>
        <strain evidence="3">BR01</strain>
    </source>
</reference>
<gene>
    <name evidence="3" type="ORF">JVT61DRAFT_5395</name>
</gene>
<sequence length="107" mass="12584">MFLTMMSERLVQFDPEADLSEAFECFDETDTRTVKVDELRKWMSDVGERMDQQEVPLITCPSSPLTLVQIDKFFNSSFTDRHGNFNYREWIKVLRINDDADEPEHAS</sequence>
<evidence type="ECO:0000259" key="2">
    <source>
        <dbReference type="PROSITE" id="PS50222"/>
    </source>
</evidence>
<proteinExistence type="predicted"/>
<dbReference type="EMBL" id="JAGFBS010000002">
    <property type="protein sequence ID" value="KAG6381000.1"/>
    <property type="molecule type" value="Genomic_DNA"/>
</dbReference>
<dbReference type="PROSITE" id="PS50222">
    <property type="entry name" value="EF_HAND_2"/>
    <property type="match status" value="1"/>
</dbReference>
<dbReference type="InterPro" id="IPR002048">
    <property type="entry name" value="EF_hand_dom"/>
</dbReference>
<dbReference type="InterPro" id="IPR011992">
    <property type="entry name" value="EF-hand-dom_pair"/>
</dbReference>
<organism evidence="3 4">
    <name type="scientific">Boletus reticuloceps</name>
    <dbReference type="NCBI Taxonomy" id="495285"/>
    <lineage>
        <taxon>Eukaryota</taxon>
        <taxon>Fungi</taxon>
        <taxon>Dikarya</taxon>
        <taxon>Basidiomycota</taxon>
        <taxon>Agaricomycotina</taxon>
        <taxon>Agaricomycetes</taxon>
        <taxon>Agaricomycetidae</taxon>
        <taxon>Boletales</taxon>
        <taxon>Boletineae</taxon>
        <taxon>Boletaceae</taxon>
        <taxon>Boletoideae</taxon>
        <taxon>Boletus</taxon>
    </lineage>
</organism>
<accession>A0A8I2YZG9</accession>
<name>A0A8I2YZG9_9AGAM</name>
<dbReference type="Gene3D" id="1.10.238.10">
    <property type="entry name" value="EF-hand"/>
    <property type="match status" value="1"/>
</dbReference>
<dbReference type="Proteomes" id="UP000683000">
    <property type="component" value="Unassembled WGS sequence"/>
</dbReference>
<protein>
    <recommendedName>
        <fullName evidence="2">EF-hand domain-containing protein</fullName>
    </recommendedName>
</protein>
<evidence type="ECO:0000313" key="3">
    <source>
        <dbReference type="EMBL" id="KAG6381000.1"/>
    </source>
</evidence>
<evidence type="ECO:0000313" key="4">
    <source>
        <dbReference type="Proteomes" id="UP000683000"/>
    </source>
</evidence>
<dbReference type="AlphaFoldDB" id="A0A8I2YZG9"/>
<comment type="caution">
    <text evidence="3">The sequence shown here is derived from an EMBL/GenBank/DDBJ whole genome shotgun (WGS) entry which is preliminary data.</text>
</comment>
<dbReference type="InterPro" id="IPR050403">
    <property type="entry name" value="Myosin_RLC"/>
</dbReference>
<dbReference type="GO" id="GO:0005509">
    <property type="term" value="F:calcium ion binding"/>
    <property type="evidence" value="ECO:0007669"/>
    <property type="project" value="InterPro"/>
</dbReference>
<dbReference type="SUPFAM" id="SSF47473">
    <property type="entry name" value="EF-hand"/>
    <property type="match status" value="1"/>
</dbReference>
<dbReference type="PANTHER" id="PTHR23049">
    <property type="entry name" value="MYOSIN REGULATORY LIGHT CHAIN 2"/>
    <property type="match status" value="1"/>
</dbReference>
<dbReference type="OrthoDB" id="429467at2759"/>
<keyword evidence="1" id="KW-0677">Repeat</keyword>
<keyword evidence="4" id="KW-1185">Reference proteome</keyword>
<feature type="domain" description="EF-hand" evidence="2">
    <location>
        <begin position="14"/>
        <end position="49"/>
    </location>
</feature>